<dbReference type="InterPro" id="IPR011251">
    <property type="entry name" value="Luciferase-like_dom"/>
</dbReference>
<evidence type="ECO:0000313" key="3">
    <source>
        <dbReference type="EMBL" id="SER03873.1"/>
    </source>
</evidence>
<dbReference type="EMBL" id="FOFR01000007">
    <property type="protein sequence ID" value="SER03873.1"/>
    <property type="molecule type" value="Genomic_DNA"/>
</dbReference>
<accession>A0A1H9KYN4</accession>
<dbReference type="PANTHER" id="PTHR43244">
    <property type="match status" value="1"/>
</dbReference>
<dbReference type="Gene3D" id="3.20.20.30">
    <property type="entry name" value="Luciferase-like domain"/>
    <property type="match status" value="1"/>
</dbReference>
<name>A0A1H9KYN4_9PSEU</name>
<dbReference type="InterPro" id="IPR036661">
    <property type="entry name" value="Luciferase-like_sf"/>
</dbReference>
<keyword evidence="3" id="KW-0503">Monooxygenase</keyword>
<dbReference type="AlphaFoldDB" id="A0A1H9KYN4"/>
<evidence type="ECO:0000313" key="4">
    <source>
        <dbReference type="Proteomes" id="UP000199352"/>
    </source>
</evidence>
<dbReference type="STRING" id="402600.SAMN05216188_107163"/>
<protein>
    <submittedName>
        <fullName evidence="3">Luciferase-like monooxygenase</fullName>
    </submittedName>
</protein>
<dbReference type="GO" id="GO:0016705">
    <property type="term" value="F:oxidoreductase activity, acting on paired donors, with incorporation or reduction of molecular oxygen"/>
    <property type="evidence" value="ECO:0007669"/>
    <property type="project" value="InterPro"/>
</dbReference>
<dbReference type="SUPFAM" id="SSF51679">
    <property type="entry name" value="Bacterial luciferase-like"/>
    <property type="match status" value="1"/>
</dbReference>
<dbReference type="Proteomes" id="UP000199352">
    <property type="component" value="Unassembled WGS sequence"/>
</dbReference>
<organism evidence="3 4">
    <name type="scientific">Lentzea xinjiangensis</name>
    <dbReference type="NCBI Taxonomy" id="402600"/>
    <lineage>
        <taxon>Bacteria</taxon>
        <taxon>Bacillati</taxon>
        <taxon>Actinomycetota</taxon>
        <taxon>Actinomycetes</taxon>
        <taxon>Pseudonocardiales</taxon>
        <taxon>Pseudonocardiaceae</taxon>
        <taxon>Lentzea</taxon>
    </lineage>
</organism>
<sequence length="276" mass="28520">MILSGVLATLWGMRFAIYVPSFGSSLGDPSVLVSLAVAAEEAGWDGFFLWDHVVVPDEPVVADVWVTLGAVAARTSSITLGPLVTSLGRRRPWKVALEASTLQRLSGGRLVLGVGAGVPQDYSPFGERVSRAVAMSEGVELVRALLSGEPVEHRGEVFAVSGVRFAPVEVPIWVGGVWPREVPFRAAALASGVVPATFGPGGLVVLSPADAARVKADFVASGGPAGGEVALWGGASLPEGVREYEEAGVTWLLTDGGARDVEELRAFVAAGPPSGV</sequence>
<proteinExistence type="predicted"/>
<dbReference type="PANTHER" id="PTHR43244:SF1">
    <property type="entry name" value="5,10-METHYLENETETRAHYDROMETHANOPTERIN REDUCTASE"/>
    <property type="match status" value="1"/>
</dbReference>
<evidence type="ECO:0000259" key="2">
    <source>
        <dbReference type="Pfam" id="PF00296"/>
    </source>
</evidence>
<dbReference type="InterPro" id="IPR050564">
    <property type="entry name" value="F420-G6PD/mer"/>
</dbReference>
<dbReference type="Pfam" id="PF00296">
    <property type="entry name" value="Bac_luciferase"/>
    <property type="match status" value="1"/>
</dbReference>
<dbReference type="OrthoDB" id="5175259at2"/>
<keyword evidence="1" id="KW-0560">Oxidoreductase</keyword>
<dbReference type="GO" id="GO:0004497">
    <property type="term" value="F:monooxygenase activity"/>
    <property type="evidence" value="ECO:0007669"/>
    <property type="project" value="UniProtKB-KW"/>
</dbReference>
<reference evidence="4" key="1">
    <citation type="submission" date="2016-10" db="EMBL/GenBank/DDBJ databases">
        <authorList>
            <person name="Varghese N."/>
            <person name="Submissions S."/>
        </authorList>
    </citation>
    <scope>NUCLEOTIDE SEQUENCE [LARGE SCALE GENOMIC DNA]</scope>
    <source>
        <strain evidence="4">CGMCC 4.3525</strain>
    </source>
</reference>
<keyword evidence="4" id="KW-1185">Reference proteome</keyword>
<feature type="domain" description="Luciferase-like" evidence="2">
    <location>
        <begin position="13"/>
        <end position="198"/>
    </location>
</feature>
<evidence type="ECO:0000256" key="1">
    <source>
        <dbReference type="ARBA" id="ARBA00023002"/>
    </source>
</evidence>
<gene>
    <name evidence="3" type="ORF">SAMN05216188_107163</name>
</gene>